<proteinExistence type="predicted"/>
<comment type="caution">
    <text evidence="1">The sequence shown here is derived from an EMBL/GenBank/DDBJ whole genome shotgun (WGS) entry which is preliminary data.</text>
</comment>
<dbReference type="Proteomes" id="UP000310016">
    <property type="component" value="Unassembled WGS sequence"/>
</dbReference>
<dbReference type="EMBL" id="SUMF01000050">
    <property type="protein sequence ID" value="TJZ64139.1"/>
    <property type="molecule type" value="Genomic_DNA"/>
</dbReference>
<protein>
    <submittedName>
        <fullName evidence="1">Uncharacterized protein</fullName>
    </submittedName>
</protein>
<dbReference type="AlphaFoldDB" id="A0A4U0P9L4"/>
<name>A0A4U0P9L4_9NEIS</name>
<dbReference type="RefSeq" id="WP_136775083.1">
    <property type="nucleotide sequence ID" value="NZ_CP156074.1"/>
</dbReference>
<keyword evidence="2" id="KW-1185">Reference proteome</keyword>
<evidence type="ECO:0000313" key="1">
    <source>
        <dbReference type="EMBL" id="TJZ64139.1"/>
    </source>
</evidence>
<sequence length="111" mass="12945">MKSDGGKMLIDDEIRAAVYLRIAELFHVDQSLIEDGWVFGRDLIPSFVSDFKYNELDILHDDFLYAANKNIRKRINRGEFLICSVGGFWRYMVECYKESPGRVHDVLNLPK</sequence>
<organism evidence="1 2">
    <name type="scientific">Chitiniphilus eburneus</name>
    <dbReference type="NCBI Taxonomy" id="2571148"/>
    <lineage>
        <taxon>Bacteria</taxon>
        <taxon>Pseudomonadati</taxon>
        <taxon>Pseudomonadota</taxon>
        <taxon>Betaproteobacteria</taxon>
        <taxon>Neisseriales</taxon>
        <taxon>Chitinibacteraceae</taxon>
        <taxon>Chitiniphilus</taxon>
    </lineage>
</organism>
<reference evidence="1 2" key="1">
    <citation type="submission" date="2019-04" db="EMBL/GenBank/DDBJ databases">
        <title>Chitiniphilus eburnea sp. nov., a novel chitinolytic bacterium isolated from aquaculture sludge.</title>
        <authorList>
            <person name="Sheng M."/>
        </authorList>
    </citation>
    <scope>NUCLEOTIDE SEQUENCE [LARGE SCALE GENOMIC DNA]</scope>
    <source>
        <strain evidence="1 2">HX-2-15</strain>
    </source>
</reference>
<gene>
    <name evidence="1" type="ORF">FAZ21_19375</name>
</gene>
<accession>A0A4U0P9L4</accession>
<evidence type="ECO:0000313" key="2">
    <source>
        <dbReference type="Proteomes" id="UP000310016"/>
    </source>
</evidence>